<dbReference type="CDD" id="cd19511">
    <property type="entry name" value="RecA-like_CDC48_r2-like"/>
    <property type="match status" value="1"/>
</dbReference>
<dbReference type="GO" id="GO:0005737">
    <property type="term" value="C:cytoplasm"/>
    <property type="evidence" value="ECO:0007669"/>
    <property type="project" value="TreeGrafter"/>
</dbReference>
<keyword evidence="1" id="KW-0547">Nucleotide-binding</keyword>
<dbReference type="STRING" id="1754190.A0A1Y1ZVZ5"/>
<comment type="caution">
    <text evidence="5">The sequence shown here is derived from an EMBL/GenBank/DDBJ whole genome shotgun (WGS) entry which is preliminary data.</text>
</comment>
<protein>
    <submittedName>
        <fullName evidence="5">AAA-domain-containing protein</fullName>
    </submittedName>
</protein>
<evidence type="ECO:0000259" key="4">
    <source>
        <dbReference type="SMART" id="SM00382"/>
    </source>
</evidence>
<dbReference type="CDD" id="cd19503">
    <property type="entry name" value="RecA-like_CDC48_NLV2_r1-like"/>
    <property type="match status" value="1"/>
</dbReference>
<dbReference type="SMART" id="SM00382">
    <property type="entry name" value="AAA"/>
    <property type="match status" value="2"/>
</dbReference>
<dbReference type="Gene3D" id="1.10.8.60">
    <property type="match status" value="2"/>
</dbReference>
<dbReference type="PROSITE" id="PS00674">
    <property type="entry name" value="AAA"/>
    <property type="match status" value="2"/>
</dbReference>
<evidence type="ECO:0000256" key="1">
    <source>
        <dbReference type="ARBA" id="ARBA00022741"/>
    </source>
</evidence>
<dbReference type="InterPro" id="IPR050168">
    <property type="entry name" value="AAA_ATPase_domain"/>
</dbReference>
<dbReference type="FunFam" id="1.10.8.60:FF:000133">
    <property type="entry name" value="AAA family ATPase"/>
    <property type="match status" value="1"/>
</dbReference>
<dbReference type="PANTHER" id="PTHR23077:SF27">
    <property type="entry name" value="ATPASE FAMILY GENE 2 PROTEIN HOMOLOG A"/>
    <property type="match status" value="1"/>
</dbReference>
<dbReference type="Gene3D" id="3.40.50.300">
    <property type="entry name" value="P-loop containing nucleotide triphosphate hydrolases"/>
    <property type="match status" value="2"/>
</dbReference>
<proteinExistence type="predicted"/>
<dbReference type="GO" id="GO:0016887">
    <property type="term" value="F:ATP hydrolysis activity"/>
    <property type="evidence" value="ECO:0007669"/>
    <property type="project" value="InterPro"/>
</dbReference>
<dbReference type="InterPro" id="IPR003593">
    <property type="entry name" value="AAA+_ATPase"/>
</dbReference>
<dbReference type="FunFam" id="3.40.50.300:FF:001985">
    <property type="entry name" value="Chromosome 9, whole genome shotgun sequence"/>
    <property type="match status" value="1"/>
</dbReference>
<dbReference type="PANTHER" id="PTHR23077">
    <property type="entry name" value="AAA-FAMILY ATPASE"/>
    <property type="match status" value="1"/>
</dbReference>
<dbReference type="FunFam" id="1.10.8.60:FF:000038">
    <property type="entry name" value="spermatogenesis-associated protein 5-like protein 1"/>
    <property type="match status" value="1"/>
</dbReference>
<dbReference type="SUPFAM" id="SSF52540">
    <property type="entry name" value="P-loop containing nucleoside triphosphate hydrolases"/>
    <property type="match status" value="2"/>
</dbReference>
<reference evidence="5 6" key="1">
    <citation type="submission" date="2016-08" db="EMBL/GenBank/DDBJ databases">
        <title>A Parts List for Fungal Cellulosomes Revealed by Comparative Genomics.</title>
        <authorList>
            <consortium name="DOE Joint Genome Institute"/>
            <person name="Haitjema C.H."/>
            <person name="Gilmore S.P."/>
            <person name="Henske J.K."/>
            <person name="Solomon K.V."/>
            <person name="De Groot R."/>
            <person name="Kuo A."/>
            <person name="Mondo S.J."/>
            <person name="Salamov A.A."/>
            <person name="Labutti K."/>
            <person name="Zhao Z."/>
            <person name="Chiniquy J."/>
            <person name="Barry K."/>
            <person name="Brewer H.M."/>
            <person name="Purvine S.O."/>
            <person name="Wright A.T."/>
            <person name="Boxma B."/>
            <person name="Van Alen T."/>
            <person name="Hackstein J.H."/>
            <person name="Baker S.E."/>
            <person name="Grigoriev I.V."/>
            <person name="O'Malley M.A."/>
        </authorList>
    </citation>
    <scope>NUCLEOTIDE SEQUENCE [LARGE SCALE GENOMIC DNA]</scope>
    <source>
        <strain evidence="5 6">G1</strain>
    </source>
</reference>
<dbReference type="AlphaFoldDB" id="A0A1Y1ZVZ5"/>
<dbReference type="InterPro" id="IPR003959">
    <property type="entry name" value="ATPase_AAA_core"/>
</dbReference>
<name>A0A1Y1ZVZ5_9FUNG</name>
<dbReference type="Pfam" id="PF00004">
    <property type="entry name" value="AAA"/>
    <property type="match status" value="2"/>
</dbReference>
<feature type="compositionally biased region" description="Polar residues" evidence="3">
    <location>
        <begin position="9"/>
        <end position="21"/>
    </location>
</feature>
<evidence type="ECO:0000313" key="5">
    <source>
        <dbReference type="EMBL" id="ORY14237.1"/>
    </source>
</evidence>
<sequence length="819" mass="92028">MGKSRRSTRSMSHSKFTPSGISSSVMDLENSSLIIDEFIALPIYDNYDFNAGYDSNENIDINKTQSNTKPKYIRAYMNAGVMIKSGICAGTPVFIELSENNEKNNKESNNANERDSDSDDENTILKSKKNQTVGIAWPTQYIQESEVKLGSLICQNINIKYGQRVRIMRIENDIYEATDIYLKPTSQVKFPLNEFLGIYAREILSDIKYIMPNNYVEFIYFGRLRRFKVIKVSTNSTIVNQDNENAHNIYYINNKLTNVHWIPYVEKTKNSKILDTDKNLGYQSVGGLSKQIEIIKNMVELPLKSPEKFTNLGLKLPKGILLYGPPGTGKTLIARAVGAETKSNVICINGPEIISKYYGETETKLRNIFNEALEKAPSIIFIDEIDALCPKRDESENEVEKRIVATLLTLMDGIDSKNFGLNNDTSNNSNHVVLIGTTNRPNSIDEALRRPGRFDREVEIGIPTVEARKEILEVLLRNVPHSLTDEDITKISSITHGYVGADLASLCREAGLKTIKRIIKIDLKISIEDMKDAFKEVRPSAMREIMLEVPKVSWDDIGGQDDIKQKLKESVEWPLQHPESFIRLGIKPPKGILLYGPPGCSKTLMAKALATEAGLNFIAVKGPELFSKWVGESEKAVREVFKKARAASPSIVFFDEIDSLAVRRGGDETSVADRVLSQLLSELDGIEPLVNVTVVAATNRPDIIDSALLRPGRIDRILYVSPPDEASRIKIMQIQTKKMPLNPDVDFNSLNQKMEGFSGAECVALCQNAAIHAMEEDIHIEMVSQRHFEKALKNITPRITKEMIEFYDSFRKKSGLRSV</sequence>
<dbReference type="EMBL" id="MCOG01000351">
    <property type="protein sequence ID" value="ORY14237.1"/>
    <property type="molecule type" value="Genomic_DNA"/>
</dbReference>
<dbReference type="GO" id="GO:0005524">
    <property type="term" value="F:ATP binding"/>
    <property type="evidence" value="ECO:0007669"/>
    <property type="project" value="UniProtKB-KW"/>
</dbReference>
<evidence type="ECO:0000313" key="6">
    <source>
        <dbReference type="Proteomes" id="UP000193920"/>
    </source>
</evidence>
<dbReference type="FunFam" id="3.40.50.300:FF:000661">
    <property type="entry name" value="calmodulin-interacting protein 111 isoform X1"/>
    <property type="match status" value="1"/>
</dbReference>
<dbReference type="Proteomes" id="UP000193920">
    <property type="component" value="Unassembled WGS sequence"/>
</dbReference>
<dbReference type="InterPro" id="IPR041569">
    <property type="entry name" value="AAA_lid_3"/>
</dbReference>
<feature type="domain" description="AAA+ ATPase" evidence="4">
    <location>
        <begin position="588"/>
        <end position="724"/>
    </location>
</feature>
<feature type="domain" description="AAA+ ATPase" evidence="4">
    <location>
        <begin position="316"/>
        <end position="464"/>
    </location>
</feature>
<keyword evidence="6" id="KW-1185">Reference proteome</keyword>
<dbReference type="OrthoDB" id="27435at2759"/>
<gene>
    <name evidence="5" type="ORF">LY90DRAFT_524741</name>
</gene>
<feature type="region of interest" description="Disordered" evidence="3">
    <location>
        <begin position="101"/>
        <end position="124"/>
    </location>
</feature>
<accession>A0A1Y1ZVZ5</accession>
<dbReference type="InterPro" id="IPR027417">
    <property type="entry name" value="P-loop_NTPase"/>
</dbReference>
<dbReference type="Pfam" id="PF17862">
    <property type="entry name" value="AAA_lid_3"/>
    <property type="match status" value="2"/>
</dbReference>
<feature type="region of interest" description="Disordered" evidence="3">
    <location>
        <begin position="1"/>
        <end position="21"/>
    </location>
</feature>
<dbReference type="InterPro" id="IPR003960">
    <property type="entry name" value="ATPase_AAA_CS"/>
</dbReference>
<evidence type="ECO:0000256" key="2">
    <source>
        <dbReference type="ARBA" id="ARBA00022840"/>
    </source>
</evidence>
<keyword evidence="2" id="KW-0067">ATP-binding</keyword>
<evidence type="ECO:0000256" key="3">
    <source>
        <dbReference type="SAM" id="MobiDB-lite"/>
    </source>
</evidence>
<organism evidence="5 6">
    <name type="scientific">Neocallimastix californiae</name>
    <dbReference type="NCBI Taxonomy" id="1754190"/>
    <lineage>
        <taxon>Eukaryota</taxon>
        <taxon>Fungi</taxon>
        <taxon>Fungi incertae sedis</taxon>
        <taxon>Chytridiomycota</taxon>
        <taxon>Chytridiomycota incertae sedis</taxon>
        <taxon>Neocallimastigomycetes</taxon>
        <taxon>Neocallimastigales</taxon>
        <taxon>Neocallimastigaceae</taxon>
        <taxon>Neocallimastix</taxon>
    </lineage>
</organism>